<name>A0ABS6AXB7_9NOCA</name>
<comment type="caution">
    <text evidence="1">The sequence shown here is derived from an EMBL/GenBank/DDBJ whole genome shotgun (WGS) entry which is preliminary data.</text>
</comment>
<dbReference type="EMBL" id="JAHKNI010000003">
    <property type="protein sequence ID" value="MBU3062161.1"/>
    <property type="molecule type" value="Genomic_DNA"/>
</dbReference>
<proteinExistence type="predicted"/>
<dbReference type="Proteomes" id="UP000733379">
    <property type="component" value="Unassembled WGS sequence"/>
</dbReference>
<keyword evidence="2" id="KW-1185">Reference proteome</keyword>
<protein>
    <submittedName>
        <fullName evidence="1">Uncharacterized protein</fullName>
    </submittedName>
</protein>
<evidence type="ECO:0000313" key="1">
    <source>
        <dbReference type="EMBL" id="MBU3062161.1"/>
    </source>
</evidence>
<dbReference type="RefSeq" id="WP_215917363.1">
    <property type="nucleotide sequence ID" value="NZ_JAHKNI010000003.1"/>
</dbReference>
<reference evidence="1 2" key="1">
    <citation type="submission" date="2021-06" db="EMBL/GenBank/DDBJ databases">
        <title>Actinomycetes sequencing.</title>
        <authorList>
            <person name="Shan Q."/>
        </authorList>
    </citation>
    <scope>NUCLEOTIDE SEQUENCE [LARGE SCALE GENOMIC DNA]</scope>
    <source>
        <strain evidence="1 2">NEAU-G5</strain>
    </source>
</reference>
<sequence>MSRLFSLLVFAWLIIGTFAAGQRGYFTHMTENCADFGTIALNVIAGPLNYTGVDPKMSNCTLPHPKNLPQPSQ</sequence>
<accession>A0ABS6AXB7</accession>
<organism evidence="1 2">
    <name type="scientific">Nocardia albiluteola</name>
    <dbReference type="NCBI Taxonomy" id="2842303"/>
    <lineage>
        <taxon>Bacteria</taxon>
        <taxon>Bacillati</taxon>
        <taxon>Actinomycetota</taxon>
        <taxon>Actinomycetes</taxon>
        <taxon>Mycobacteriales</taxon>
        <taxon>Nocardiaceae</taxon>
        <taxon>Nocardia</taxon>
    </lineage>
</organism>
<gene>
    <name evidence="1" type="ORF">KO481_11570</name>
</gene>
<evidence type="ECO:0000313" key="2">
    <source>
        <dbReference type="Proteomes" id="UP000733379"/>
    </source>
</evidence>